<gene>
    <name evidence="1" type="ORF">M9H77_28175</name>
</gene>
<keyword evidence="2" id="KW-1185">Reference proteome</keyword>
<evidence type="ECO:0000313" key="2">
    <source>
        <dbReference type="Proteomes" id="UP001060085"/>
    </source>
</evidence>
<accession>A0ACC0AEK7</accession>
<organism evidence="1 2">
    <name type="scientific">Catharanthus roseus</name>
    <name type="common">Madagascar periwinkle</name>
    <name type="synonym">Vinca rosea</name>
    <dbReference type="NCBI Taxonomy" id="4058"/>
    <lineage>
        <taxon>Eukaryota</taxon>
        <taxon>Viridiplantae</taxon>
        <taxon>Streptophyta</taxon>
        <taxon>Embryophyta</taxon>
        <taxon>Tracheophyta</taxon>
        <taxon>Spermatophyta</taxon>
        <taxon>Magnoliopsida</taxon>
        <taxon>eudicotyledons</taxon>
        <taxon>Gunneridae</taxon>
        <taxon>Pentapetalae</taxon>
        <taxon>asterids</taxon>
        <taxon>lamiids</taxon>
        <taxon>Gentianales</taxon>
        <taxon>Apocynaceae</taxon>
        <taxon>Rauvolfioideae</taxon>
        <taxon>Vinceae</taxon>
        <taxon>Catharanthinae</taxon>
        <taxon>Catharanthus</taxon>
    </lineage>
</organism>
<name>A0ACC0AEK7_CATRO</name>
<proteinExistence type="predicted"/>
<dbReference type="EMBL" id="CM044706">
    <property type="protein sequence ID" value="KAI5659382.1"/>
    <property type="molecule type" value="Genomic_DNA"/>
</dbReference>
<evidence type="ECO:0000313" key="1">
    <source>
        <dbReference type="EMBL" id="KAI5659382.1"/>
    </source>
</evidence>
<reference evidence="2" key="1">
    <citation type="journal article" date="2023" name="Nat. Plants">
        <title>Single-cell RNA sequencing provides a high-resolution roadmap for understanding the multicellular compartmentation of specialized metabolism.</title>
        <authorList>
            <person name="Sun S."/>
            <person name="Shen X."/>
            <person name="Li Y."/>
            <person name="Li Y."/>
            <person name="Wang S."/>
            <person name="Li R."/>
            <person name="Zhang H."/>
            <person name="Shen G."/>
            <person name="Guo B."/>
            <person name="Wei J."/>
            <person name="Xu J."/>
            <person name="St-Pierre B."/>
            <person name="Chen S."/>
            <person name="Sun C."/>
        </authorList>
    </citation>
    <scope>NUCLEOTIDE SEQUENCE [LARGE SCALE GENOMIC DNA]</scope>
</reference>
<dbReference type="Proteomes" id="UP001060085">
    <property type="component" value="Linkage Group LG06"/>
</dbReference>
<sequence>MPYTNSTKQAPKYVIKIYFNVNIALSCQRSRDTCVIHHPRSAVCRENCTREDTYVPDIYSRETYRRTYQANFYPVLNENVWRDIPYNLTFYPPNTNKETEHVISGGNGL</sequence>
<protein>
    <submittedName>
        <fullName evidence="1">Uncharacterized protein</fullName>
    </submittedName>
</protein>
<comment type="caution">
    <text evidence="1">The sequence shown here is derived from an EMBL/GenBank/DDBJ whole genome shotgun (WGS) entry which is preliminary data.</text>
</comment>